<gene>
    <name evidence="1" type="ORF">C8F04DRAFT_1241033</name>
</gene>
<name>A0AAD6S951_9AGAR</name>
<sequence length="354" mass="39021">MRLISFLTRKTQRSTRLIAGTLSIITLFIVTTVQRRHGELSSSLGSSVSRFRIRPLSASLTHSELLAARADFERVAAAVYPVDQSHYTWIADSRRAAQSLFRCMERGDCVQNQTKGLLSPGIAVVLISSSDYIVPLQGGHVGGGAVWALSTYRALQEMGYTVLFASTVEAASRIYPVFDTLVKMVIANPGQAWGCFSTRCRRSERNPNGIPPWKIFTSYFRQHSNNPLGPKWTLNPEDHGGENTYLGYSIEAQCSKHAFVPHAQRKRQAYILTRFLKFFLPEATAWPPRYFDDAANATGVSFVMAAKDLPDAPRLGPADLSTSIQNLGGDAMQTETFYDLLSHSVALVGIGNPA</sequence>
<dbReference type="EMBL" id="JARJCM010000218">
    <property type="protein sequence ID" value="KAJ7022075.1"/>
    <property type="molecule type" value="Genomic_DNA"/>
</dbReference>
<evidence type="ECO:0000313" key="2">
    <source>
        <dbReference type="Proteomes" id="UP001218188"/>
    </source>
</evidence>
<dbReference type="AlphaFoldDB" id="A0AAD6S951"/>
<reference evidence="1" key="1">
    <citation type="submission" date="2023-03" db="EMBL/GenBank/DDBJ databases">
        <title>Massive genome expansion in bonnet fungi (Mycena s.s.) driven by repeated elements and novel gene families across ecological guilds.</title>
        <authorList>
            <consortium name="Lawrence Berkeley National Laboratory"/>
            <person name="Harder C.B."/>
            <person name="Miyauchi S."/>
            <person name="Viragh M."/>
            <person name="Kuo A."/>
            <person name="Thoen E."/>
            <person name="Andreopoulos B."/>
            <person name="Lu D."/>
            <person name="Skrede I."/>
            <person name="Drula E."/>
            <person name="Henrissat B."/>
            <person name="Morin E."/>
            <person name="Kohler A."/>
            <person name="Barry K."/>
            <person name="LaButti K."/>
            <person name="Morin E."/>
            <person name="Salamov A."/>
            <person name="Lipzen A."/>
            <person name="Mereny Z."/>
            <person name="Hegedus B."/>
            <person name="Baldrian P."/>
            <person name="Stursova M."/>
            <person name="Weitz H."/>
            <person name="Taylor A."/>
            <person name="Grigoriev I.V."/>
            <person name="Nagy L.G."/>
            <person name="Martin F."/>
            <person name="Kauserud H."/>
        </authorList>
    </citation>
    <scope>NUCLEOTIDE SEQUENCE</scope>
    <source>
        <strain evidence="1">CBHHK200</strain>
    </source>
</reference>
<keyword evidence="2" id="KW-1185">Reference proteome</keyword>
<evidence type="ECO:0000313" key="1">
    <source>
        <dbReference type="EMBL" id="KAJ7022075.1"/>
    </source>
</evidence>
<organism evidence="1 2">
    <name type="scientific">Mycena alexandri</name>
    <dbReference type="NCBI Taxonomy" id="1745969"/>
    <lineage>
        <taxon>Eukaryota</taxon>
        <taxon>Fungi</taxon>
        <taxon>Dikarya</taxon>
        <taxon>Basidiomycota</taxon>
        <taxon>Agaricomycotina</taxon>
        <taxon>Agaricomycetes</taxon>
        <taxon>Agaricomycetidae</taxon>
        <taxon>Agaricales</taxon>
        <taxon>Marasmiineae</taxon>
        <taxon>Mycenaceae</taxon>
        <taxon>Mycena</taxon>
    </lineage>
</organism>
<proteinExistence type="predicted"/>
<feature type="non-terminal residue" evidence="1">
    <location>
        <position position="354"/>
    </location>
</feature>
<dbReference type="Proteomes" id="UP001218188">
    <property type="component" value="Unassembled WGS sequence"/>
</dbReference>
<accession>A0AAD6S951</accession>
<protein>
    <submittedName>
        <fullName evidence="1">Uncharacterized protein</fullName>
    </submittedName>
</protein>
<comment type="caution">
    <text evidence="1">The sequence shown here is derived from an EMBL/GenBank/DDBJ whole genome shotgun (WGS) entry which is preliminary data.</text>
</comment>